<keyword evidence="1" id="KW-0472">Membrane</keyword>
<dbReference type="EMBL" id="JAGGJU010000005">
    <property type="protein sequence ID" value="MBP1850528.1"/>
    <property type="molecule type" value="Genomic_DNA"/>
</dbReference>
<dbReference type="Proteomes" id="UP000759443">
    <property type="component" value="Unassembled WGS sequence"/>
</dbReference>
<keyword evidence="1" id="KW-1133">Transmembrane helix</keyword>
<keyword evidence="3" id="KW-1185">Reference proteome</keyword>
<keyword evidence="1" id="KW-0812">Transmembrane</keyword>
<sequence length="430" mass="49482">MPRKNRFAFPRNRQKSNKQAYYHCNIRVINKLIKIDRKIRPFLHKFERSAIGHLTGYSAAIISFGAIIVGYWQFTDYFIHRQQQEEAQQEERYDRAWDRLLVRQGGDVRKGVALNNLLEAGISIKELDLGCQQTGEWDDKAKRCVRPAIFSNLKLSQFLVDKDWYDYTYKWPIFSSIPGGKDLVNLFYFRGNIILKSNLTSLVLDYTPPEISEVETEGKIKLAENKTFIEESEVRNTYIGNGYKNIEFSNNDASYFIAPVDFLKNVKKSNISAARLYYGSQRELSEIISSITQEDETKDDIFSRLESERGKNWAWADAPPMTSVRGQYQRKLPLPPSILERIVLADPRCRANAQELNSRSAVANSTPEDVRGITPNLIVPEGAPIPRDAPQNLNLIEYLEYNVDPECTITWHEAAIIYPDLYPQVPDASH</sequence>
<evidence type="ECO:0000256" key="1">
    <source>
        <dbReference type="SAM" id="Phobius"/>
    </source>
</evidence>
<proteinExistence type="predicted"/>
<name>A0ABS4DXW5_9HYPH</name>
<protein>
    <submittedName>
        <fullName evidence="2">Uncharacterized protein</fullName>
    </submittedName>
</protein>
<accession>A0ABS4DXW5</accession>
<dbReference type="RefSeq" id="WP_209944373.1">
    <property type="nucleotide sequence ID" value="NZ_JAGGJU010000005.1"/>
</dbReference>
<comment type="caution">
    <text evidence="2">The sequence shown here is derived from an EMBL/GenBank/DDBJ whole genome shotgun (WGS) entry which is preliminary data.</text>
</comment>
<evidence type="ECO:0000313" key="3">
    <source>
        <dbReference type="Proteomes" id="UP000759443"/>
    </source>
</evidence>
<gene>
    <name evidence="2" type="ORF">J2Z17_001965</name>
</gene>
<reference evidence="2 3" key="1">
    <citation type="submission" date="2021-03" db="EMBL/GenBank/DDBJ databases">
        <title>Genomic Encyclopedia of Type Strains, Phase IV (KMG-IV): sequencing the most valuable type-strain genomes for metagenomic binning, comparative biology and taxonomic classification.</title>
        <authorList>
            <person name="Goeker M."/>
        </authorList>
    </citation>
    <scope>NUCLEOTIDE SEQUENCE [LARGE SCALE GENOMIC DNA]</scope>
    <source>
        <strain evidence="2 3">DSM 21600</strain>
    </source>
</reference>
<evidence type="ECO:0000313" key="2">
    <source>
        <dbReference type="EMBL" id="MBP1850528.1"/>
    </source>
</evidence>
<feature type="transmembrane region" description="Helical" evidence="1">
    <location>
        <begin position="54"/>
        <end position="74"/>
    </location>
</feature>
<organism evidence="2 3">
    <name type="scientific">Rhizobium halophytocola</name>
    <dbReference type="NCBI Taxonomy" id="735519"/>
    <lineage>
        <taxon>Bacteria</taxon>
        <taxon>Pseudomonadati</taxon>
        <taxon>Pseudomonadota</taxon>
        <taxon>Alphaproteobacteria</taxon>
        <taxon>Hyphomicrobiales</taxon>
        <taxon>Rhizobiaceae</taxon>
        <taxon>Rhizobium/Agrobacterium group</taxon>
        <taxon>Rhizobium</taxon>
    </lineage>
</organism>